<organism evidence="3">
    <name type="scientific">Siphoviridae sp. ctvBz3</name>
    <dbReference type="NCBI Taxonomy" id="2825720"/>
    <lineage>
        <taxon>Viruses</taxon>
        <taxon>Duplodnaviria</taxon>
        <taxon>Heunggongvirae</taxon>
        <taxon>Uroviricota</taxon>
        <taxon>Caudoviricetes</taxon>
    </lineage>
</organism>
<accession>A0A8S5TXI6</accession>
<dbReference type="EMBL" id="BK015955">
    <property type="protein sequence ID" value="DAF86879.1"/>
    <property type="molecule type" value="Genomic_DNA"/>
</dbReference>
<dbReference type="GO" id="GO:0003677">
    <property type="term" value="F:DNA binding"/>
    <property type="evidence" value="ECO:0007669"/>
    <property type="project" value="UniProtKB-KW"/>
</dbReference>
<name>A0A8S5TXI6_9CAUD</name>
<dbReference type="Pfam" id="PF01381">
    <property type="entry name" value="HTH_3"/>
    <property type="match status" value="1"/>
</dbReference>
<evidence type="ECO:0000259" key="2">
    <source>
        <dbReference type="PROSITE" id="PS50943"/>
    </source>
</evidence>
<dbReference type="SUPFAM" id="SSF47413">
    <property type="entry name" value="lambda repressor-like DNA-binding domains"/>
    <property type="match status" value="1"/>
</dbReference>
<sequence length="98" mass="11281">MIMETYTLNDIKKEVYGEIGTPRRNKIETELSNLRIGLQIRNAREARKMTQRELARKIGKERSFISKIEREGSNITLSTLYDIVTKGLGGKLDIQVQL</sequence>
<dbReference type="InterPro" id="IPR050807">
    <property type="entry name" value="TransReg_Diox_bact_type"/>
</dbReference>
<dbReference type="SMART" id="SM00530">
    <property type="entry name" value="HTH_XRE"/>
    <property type="match status" value="1"/>
</dbReference>
<dbReference type="PANTHER" id="PTHR46797:SF1">
    <property type="entry name" value="METHYLPHOSPHONATE SYNTHASE"/>
    <property type="match status" value="1"/>
</dbReference>
<dbReference type="GO" id="GO:0003700">
    <property type="term" value="F:DNA-binding transcription factor activity"/>
    <property type="evidence" value="ECO:0007669"/>
    <property type="project" value="TreeGrafter"/>
</dbReference>
<dbReference type="PANTHER" id="PTHR46797">
    <property type="entry name" value="HTH-TYPE TRANSCRIPTIONAL REGULATOR"/>
    <property type="match status" value="1"/>
</dbReference>
<dbReference type="PROSITE" id="PS50943">
    <property type="entry name" value="HTH_CROC1"/>
    <property type="match status" value="1"/>
</dbReference>
<dbReference type="CDD" id="cd00093">
    <property type="entry name" value="HTH_XRE"/>
    <property type="match status" value="1"/>
</dbReference>
<dbReference type="InterPro" id="IPR001387">
    <property type="entry name" value="Cro/C1-type_HTH"/>
</dbReference>
<keyword evidence="1" id="KW-0238">DNA-binding</keyword>
<protein>
    <submittedName>
        <fullName evidence="3">Helix-turn-helix domain protein</fullName>
    </submittedName>
</protein>
<evidence type="ECO:0000313" key="3">
    <source>
        <dbReference type="EMBL" id="DAF86879.1"/>
    </source>
</evidence>
<reference evidence="3" key="1">
    <citation type="journal article" date="2021" name="Proc. Natl. Acad. Sci. U.S.A.">
        <title>A Catalog of Tens of Thousands of Viruses from Human Metagenomes Reveals Hidden Associations with Chronic Diseases.</title>
        <authorList>
            <person name="Tisza M.J."/>
            <person name="Buck C.B."/>
        </authorList>
    </citation>
    <scope>NUCLEOTIDE SEQUENCE</scope>
    <source>
        <strain evidence="3">CtvBz3</strain>
    </source>
</reference>
<dbReference type="Gene3D" id="1.10.260.40">
    <property type="entry name" value="lambda repressor-like DNA-binding domains"/>
    <property type="match status" value="1"/>
</dbReference>
<feature type="domain" description="HTH cro/C1-type" evidence="2">
    <location>
        <begin position="40"/>
        <end position="83"/>
    </location>
</feature>
<dbReference type="InterPro" id="IPR010982">
    <property type="entry name" value="Lambda_DNA-bd_dom_sf"/>
</dbReference>
<evidence type="ECO:0000256" key="1">
    <source>
        <dbReference type="ARBA" id="ARBA00023125"/>
    </source>
</evidence>
<proteinExistence type="predicted"/>